<evidence type="ECO:0000313" key="7">
    <source>
        <dbReference type="EMBL" id="KAA2236312.1"/>
    </source>
</evidence>
<evidence type="ECO:0000256" key="4">
    <source>
        <dbReference type="ARBA" id="ARBA00022833"/>
    </source>
</evidence>
<sequence length="484" mass="52415">MADILIVNGIVVTMDAERRVIEDGAVAITGDRIVAVGPTAEVAAAHPAGRTIDARRKAVMPGLIDGHAHAGHGLIKTMGGGRSDLWYRACELAYTVGSTEGFWRAEAQLAALERLRFGVTTGVSLLGGGDSIMRTDDPSYADAHMDGVLEVGTRSVVAIGPTRPPHPRTYARVSGAERHEYPVTFERQIETCRTLIDTWHGRNGGRTSIALLTPTLRGEHARDLSAADFEEAKRQAVATRALSRERGVIFTQDGHTRGSVKLAHALGLLGPDALLSHATNLTEEEIAICGETRTAIAHNPSAIASVLGRCPAPELIEAGATVCLGSDATAPDRSGDMFRHMQQCMHYHRTHFRDPSWMPAGRVLEMCTVDGARALGMERDIGSLEAGKKADVVLVDLRRPHLYPLNMPVFRLVDFANGNDVHTVIVDGRVALEDRRATLVDEDRVLDAAQAEAEAMIERLGLRALLDTPETFWGHTRATDQIRE</sequence>
<dbReference type="InterPro" id="IPR011059">
    <property type="entry name" value="Metal-dep_hydrolase_composite"/>
</dbReference>
<dbReference type="InterPro" id="IPR054418">
    <property type="entry name" value="MQNX/HUTI_composite_N"/>
</dbReference>
<name>A0A5B2VD15_9HYPH</name>
<dbReference type="Pfam" id="PF01979">
    <property type="entry name" value="Amidohydro_1"/>
    <property type="match status" value="1"/>
</dbReference>
<dbReference type="InterPro" id="IPR032466">
    <property type="entry name" value="Metal_Hydrolase"/>
</dbReference>
<dbReference type="OrthoDB" id="9796020at2"/>
<dbReference type="SUPFAM" id="SSF51556">
    <property type="entry name" value="Metallo-dependent hydrolases"/>
    <property type="match status" value="1"/>
</dbReference>
<dbReference type="PANTHER" id="PTHR43794">
    <property type="entry name" value="AMINOHYDROLASE SSNA-RELATED"/>
    <property type="match status" value="1"/>
</dbReference>
<dbReference type="GO" id="GO:0016810">
    <property type="term" value="F:hydrolase activity, acting on carbon-nitrogen (but not peptide) bonds"/>
    <property type="evidence" value="ECO:0007669"/>
    <property type="project" value="InterPro"/>
</dbReference>
<accession>A0A5B2VD15</accession>
<dbReference type="InterPro" id="IPR050287">
    <property type="entry name" value="MTA/SAH_deaminase"/>
</dbReference>
<dbReference type="Pfam" id="PF22039">
    <property type="entry name" value="HUTI_composite_bact"/>
    <property type="match status" value="1"/>
</dbReference>
<dbReference type="Proteomes" id="UP000323142">
    <property type="component" value="Unassembled WGS sequence"/>
</dbReference>
<dbReference type="Gene3D" id="2.30.40.10">
    <property type="entry name" value="Urease, subunit C, domain 1"/>
    <property type="match status" value="1"/>
</dbReference>
<keyword evidence="3 7" id="KW-0378">Hydrolase</keyword>
<protein>
    <submittedName>
        <fullName evidence="7">Amidohydrolase family protein</fullName>
    </submittedName>
</protein>
<organism evidence="7 8">
    <name type="scientific">Salinarimonas soli</name>
    <dbReference type="NCBI Taxonomy" id="1638099"/>
    <lineage>
        <taxon>Bacteria</taxon>
        <taxon>Pseudomonadati</taxon>
        <taxon>Pseudomonadota</taxon>
        <taxon>Alphaproteobacteria</taxon>
        <taxon>Hyphomicrobiales</taxon>
        <taxon>Salinarimonadaceae</taxon>
        <taxon>Salinarimonas</taxon>
    </lineage>
</organism>
<proteinExistence type="inferred from homology"/>
<dbReference type="EMBL" id="VUOA01000028">
    <property type="protein sequence ID" value="KAA2236312.1"/>
    <property type="molecule type" value="Genomic_DNA"/>
</dbReference>
<reference evidence="7 8" key="1">
    <citation type="submission" date="2019-09" db="EMBL/GenBank/DDBJ databases">
        <title>Salinarimonas rosea gen. nov., sp. nov., a new member of the a-2 subgroup of the Proteobacteria.</title>
        <authorList>
            <person name="Liu J."/>
        </authorList>
    </citation>
    <scope>NUCLEOTIDE SEQUENCE [LARGE SCALE GENOMIC DNA]</scope>
    <source>
        <strain evidence="7 8">BN140002</strain>
    </source>
</reference>
<dbReference type="Gene3D" id="3.20.20.140">
    <property type="entry name" value="Metal-dependent hydrolases"/>
    <property type="match status" value="1"/>
</dbReference>
<evidence type="ECO:0000259" key="6">
    <source>
        <dbReference type="Pfam" id="PF22039"/>
    </source>
</evidence>
<evidence type="ECO:0000256" key="2">
    <source>
        <dbReference type="ARBA" id="ARBA00022723"/>
    </source>
</evidence>
<keyword evidence="2" id="KW-0479">Metal-binding</keyword>
<evidence type="ECO:0000313" key="8">
    <source>
        <dbReference type="Proteomes" id="UP000323142"/>
    </source>
</evidence>
<dbReference type="GO" id="GO:0046872">
    <property type="term" value="F:metal ion binding"/>
    <property type="evidence" value="ECO:0007669"/>
    <property type="project" value="UniProtKB-KW"/>
</dbReference>
<comment type="similarity">
    <text evidence="1">Belongs to the metallo-dependent hydrolases superfamily. ATZ/TRZ family.</text>
</comment>
<comment type="caution">
    <text evidence="7">The sequence shown here is derived from an EMBL/GenBank/DDBJ whole genome shotgun (WGS) entry which is preliminary data.</text>
</comment>
<keyword evidence="8" id="KW-1185">Reference proteome</keyword>
<dbReference type="PANTHER" id="PTHR43794:SF11">
    <property type="entry name" value="AMIDOHYDROLASE-RELATED DOMAIN-CONTAINING PROTEIN"/>
    <property type="match status" value="1"/>
</dbReference>
<feature type="domain" description="Amidohydrolase-related" evidence="5">
    <location>
        <begin position="59"/>
        <end position="430"/>
    </location>
</feature>
<dbReference type="AlphaFoldDB" id="A0A5B2VD15"/>
<reference evidence="7 8" key="2">
    <citation type="submission" date="2019-09" db="EMBL/GenBank/DDBJ databases">
        <authorList>
            <person name="Jin C."/>
        </authorList>
    </citation>
    <scope>NUCLEOTIDE SEQUENCE [LARGE SCALE GENOMIC DNA]</scope>
    <source>
        <strain evidence="7 8">BN140002</strain>
    </source>
</reference>
<keyword evidence="4" id="KW-0862">Zinc</keyword>
<feature type="domain" description="Aminodeoxyfutalosine deaminase/Imidazolonepropionase-like composite" evidence="6">
    <location>
        <begin position="24"/>
        <end position="48"/>
    </location>
</feature>
<evidence type="ECO:0000256" key="1">
    <source>
        <dbReference type="ARBA" id="ARBA00006745"/>
    </source>
</evidence>
<gene>
    <name evidence="7" type="ORF">F0L46_16550</name>
</gene>
<evidence type="ECO:0000256" key="3">
    <source>
        <dbReference type="ARBA" id="ARBA00022801"/>
    </source>
</evidence>
<dbReference type="SUPFAM" id="SSF51338">
    <property type="entry name" value="Composite domain of metallo-dependent hydrolases"/>
    <property type="match status" value="1"/>
</dbReference>
<evidence type="ECO:0000259" key="5">
    <source>
        <dbReference type="Pfam" id="PF01979"/>
    </source>
</evidence>
<dbReference type="InterPro" id="IPR006680">
    <property type="entry name" value="Amidohydro-rel"/>
</dbReference>
<dbReference type="RefSeq" id="WP_149819507.1">
    <property type="nucleotide sequence ID" value="NZ_VUOA01000028.1"/>
</dbReference>